<protein>
    <submittedName>
        <fullName evidence="2">Ribonuclease H</fullName>
    </submittedName>
</protein>
<dbReference type="Proteomes" id="UP000033966">
    <property type="component" value="Unassembled WGS sequence"/>
</dbReference>
<dbReference type="PANTHER" id="PTHR46387">
    <property type="entry name" value="POLYNUCLEOTIDYL TRANSFERASE, RIBONUCLEASE H-LIKE SUPERFAMILY PROTEIN"/>
    <property type="match status" value="1"/>
</dbReference>
<dbReference type="EMBL" id="LCKF01000017">
    <property type="protein sequence ID" value="KKT91160.1"/>
    <property type="molecule type" value="Genomic_DNA"/>
</dbReference>
<accession>A0A0G1L5U0</accession>
<sequence>MSKVIIYTDGGARGNPGPAGIGIFFPDLGKEYGEVIGKATNNVAEYSALIYALKKAKQLLGSDKAKATDLEVRSDSELMVSQMKGEYKVKSEDLKPLFMEVWNLRQEFSSVSFIHIPRGENSRADALVNRALDAAVKTRLHF</sequence>
<dbReference type="Gene3D" id="3.30.420.10">
    <property type="entry name" value="Ribonuclease H-like superfamily/Ribonuclease H"/>
    <property type="match status" value="1"/>
</dbReference>
<dbReference type="AlphaFoldDB" id="A0A0G1L5U0"/>
<dbReference type="InterPro" id="IPR002156">
    <property type="entry name" value="RNaseH_domain"/>
</dbReference>
<dbReference type="GO" id="GO:0003676">
    <property type="term" value="F:nucleic acid binding"/>
    <property type="evidence" value="ECO:0007669"/>
    <property type="project" value="InterPro"/>
</dbReference>
<reference evidence="2 3" key="1">
    <citation type="journal article" date="2015" name="Nature">
        <title>rRNA introns, odd ribosomes, and small enigmatic genomes across a large radiation of phyla.</title>
        <authorList>
            <person name="Brown C.T."/>
            <person name="Hug L.A."/>
            <person name="Thomas B.C."/>
            <person name="Sharon I."/>
            <person name="Castelle C.J."/>
            <person name="Singh A."/>
            <person name="Wilkins M.J."/>
            <person name="Williams K.H."/>
            <person name="Banfield J.F."/>
        </authorList>
    </citation>
    <scope>NUCLEOTIDE SEQUENCE [LARGE SCALE GENOMIC DNA]</scope>
</reference>
<evidence type="ECO:0000313" key="3">
    <source>
        <dbReference type="Proteomes" id="UP000033966"/>
    </source>
</evidence>
<dbReference type="PANTHER" id="PTHR46387:SF2">
    <property type="entry name" value="RIBONUCLEASE HI"/>
    <property type="match status" value="1"/>
</dbReference>
<organism evidence="2 3">
    <name type="scientific">Candidatus Jorgensenbacteria bacterium GW2011_GWA2_45_13</name>
    <dbReference type="NCBI Taxonomy" id="1618662"/>
    <lineage>
        <taxon>Bacteria</taxon>
        <taxon>Candidatus Joergenseniibacteriota</taxon>
    </lineage>
</organism>
<dbReference type="GO" id="GO:0004523">
    <property type="term" value="F:RNA-DNA hybrid ribonuclease activity"/>
    <property type="evidence" value="ECO:0007669"/>
    <property type="project" value="InterPro"/>
</dbReference>
<proteinExistence type="predicted"/>
<evidence type="ECO:0000259" key="1">
    <source>
        <dbReference type="PROSITE" id="PS50879"/>
    </source>
</evidence>
<dbReference type="CDD" id="cd09279">
    <property type="entry name" value="RNase_HI_like"/>
    <property type="match status" value="1"/>
</dbReference>
<dbReference type="SUPFAM" id="SSF53098">
    <property type="entry name" value="Ribonuclease H-like"/>
    <property type="match status" value="1"/>
</dbReference>
<dbReference type="PROSITE" id="PS50879">
    <property type="entry name" value="RNASE_H_1"/>
    <property type="match status" value="1"/>
</dbReference>
<feature type="domain" description="RNase H type-1" evidence="1">
    <location>
        <begin position="1"/>
        <end position="133"/>
    </location>
</feature>
<dbReference type="Pfam" id="PF13456">
    <property type="entry name" value="RVT_3"/>
    <property type="match status" value="1"/>
</dbReference>
<dbReference type="InterPro" id="IPR012337">
    <property type="entry name" value="RNaseH-like_sf"/>
</dbReference>
<gene>
    <name evidence="2" type="ORF">UW92_C0017G0013</name>
</gene>
<evidence type="ECO:0000313" key="2">
    <source>
        <dbReference type="EMBL" id="KKT91160.1"/>
    </source>
</evidence>
<dbReference type="InterPro" id="IPR036397">
    <property type="entry name" value="RNaseH_sf"/>
</dbReference>
<name>A0A0G1L5U0_9BACT</name>
<comment type="caution">
    <text evidence="2">The sequence shown here is derived from an EMBL/GenBank/DDBJ whole genome shotgun (WGS) entry which is preliminary data.</text>
</comment>